<organism evidence="2 3">
    <name type="scientific">Paraphaeosphaeria minitans</name>
    <dbReference type="NCBI Taxonomy" id="565426"/>
    <lineage>
        <taxon>Eukaryota</taxon>
        <taxon>Fungi</taxon>
        <taxon>Dikarya</taxon>
        <taxon>Ascomycota</taxon>
        <taxon>Pezizomycotina</taxon>
        <taxon>Dothideomycetes</taxon>
        <taxon>Pleosporomycetidae</taxon>
        <taxon>Pleosporales</taxon>
        <taxon>Massarineae</taxon>
        <taxon>Didymosphaeriaceae</taxon>
        <taxon>Paraphaeosphaeria</taxon>
    </lineage>
</organism>
<gene>
    <name evidence="2" type="ORF">PMIN01_13238</name>
</gene>
<name>A0A9P6KIZ9_9PLEO</name>
<dbReference type="Proteomes" id="UP000756921">
    <property type="component" value="Unassembled WGS sequence"/>
</dbReference>
<evidence type="ECO:0000313" key="3">
    <source>
        <dbReference type="Proteomes" id="UP000756921"/>
    </source>
</evidence>
<reference evidence="2" key="1">
    <citation type="journal article" date="2020" name="Mol. Plant Microbe Interact.">
        <title>Genome Sequence of the Biocontrol Agent Coniothyrium minitans strain Conio (IMI 134523).</title>
        <authorList>
            <person name="Patel D."/>
            <person name="Shittu T.A."/>
            <person name="Baroncelli R."/>
            <person name="Muthumeenakshi S."/>
            <person name="Osborne T.H."/>
            <person name="Janganan T.K."/>
            <person name="Sreenivasaprasad S."/>
        </authorList>
    </citation>
    <scope>NUCLEOTIDE SEQUENCE</scope>
    <source>
        <strain evidence="2">Conio</strain>
    </source>
</reference>
<comment type="caution">
    <text evidence="2">The sequence shown here is derived from an EMBL/GenBank/DDBJ whole genome shotgun (WGS) entry which is preliminary data.</text>
</comment>
<proteinExistence type="predicted"/>
<evidence type="ECO:0000313" key="2">
    <source>
        <dbReference type="EMBL" id="KAF9728858.1"/>
    </source>
</evidence>
<feature type="region of interest" description="Disordered" evidence="1">
    <location>
        <begin position="49"/>
        <end position="70"/>
    </location>
</feature>
<sequence>MRIRRGCERERKRKTTPIANEVDNSNRPSFHEKLSLPQQYITSPSFQPERGIRRASAEHSSLSPGSPWVRRNELSEEPKVALSRSLARRLTVSLCRLPGRFCLLSGAR</sequence>
<dbReference type="EMBL" id="WJXW01000018">
    <property type="protein sequence ID" value="KAF9728858.1"/>
    <property type="molecule type" value="Genomic_DNA"/>
</dbReference>
<feature type="region of interest" description="Disordered" evidence="1">
    <location>
        <begin position="1"/>
        <end position="30"/>
    </location>
</feature>
<evidence type="ECO:0000256" key="1">
    <source>
        <dbReference type="SAM" id="MobiDB-lite"/>
    </source>
</evidence>
<feature type="compositionally biased region" description="Basic and acidic residues" evidence="1">
    <location>
        <begin position="1"/>
        <end position="10"/>
    </location>
</feature>
<keyword evidence="3" id="KW-1185">Reference proteome</keyword>
<dbReference type="AlphaFoldDB" id="A0A9P6KIZ9"/>
<protein>
    <submittedName>
        <fullName evidence="2">Uncharacterized protein</fullName>
    </submittedName>
</protein>
<accession>A0A9P6KIZ9</accession>